<comment type="caution">
    <text evidence="1">The sequence shown here is derived from an EMBL/GenBank/DDBJ whole genome shotgun (WGS) entry which is preliminary data.</text>
</comment>
<dbReference type="Proteomes" id="UP001154860">
    <property type="component" value="Unassembled WGS sequence"/>
</dbReference>
<keyword evidence="2" id="KW-1185">Reference proteome</keyword>
<name>A0A9X0Y7C3_9PSED</name>
<evidence type="ECO:0000313" key="2">
    <source>
        <dbReference type="Proteomes" id="UP001154860"/>
    </source>
</evidence>
<organism evidence="1 2">
    <name type="scientific">Pseudomonas lactucae</name>
    <dbReference type="NCBI Taxonomy" id="2813360"/>
    <lineage>
        <taxon>Bacteria</taxon>
        <taxon>Pseudomonadati</taxon>
        <taxon>Pseudomonadota</taxon>
        <taxon>Gammaproteobacteria</taxon>
        <taxon>Pseudomonadales</taxon>
        <taxon>Pseudomonadaceae</taxon>
        <taxon>Pseudomonas</taxon>
    </lineage>
</organism>
<proteinExistence type="predicted"/>
<evidence type="ECO:0000313" key="1">
    <source>
        <dbReference type="EMBL" id="MBN2974697.1"/>
    </source>
</evidence>
<dbReference type="EMBL" id="JAFHKJ010000008">
    <property type="protein sequence ID" value="MBN2974697.1"/>
    <property type="molecule type" value="Genomic_DNA"/>
</dbReference>
<protein>
    <submittedName>
        <fullName evidence="1">Uncharacterized protein</fullName>
    </submittedName>
</protein>
<dbReference type="AlphaFoldDB" id="A0A9X0Y7C3"/>
<sequence>MNKYWILPVVAIAAIAASKFYSNTTIEKNTSADAKAALIDGTKISQVKFESFGAEDKHNVAVLTINPGTENGLTFAIQLNDLNQKVITNVGDFPAEKYCKGEKVLECSIPIPKEVFDRSMTIGIATYAMNGQLIKVKSGRADRDGNRSLFPTFAYHGAY</sequence>
<dbReference type="RefSeq" id="WP_205490275.1">
    <property type="nucleotide sequence ID" value="NZ_JAFHKI010000066.1"/>
</dbReference>
<reference evidence="1 2" key="1">
    <citation type="journal article" date="2021" name="Int. J. Syst. Evol. Microbiol.">
        <title>Pseudomonas lactucae sp. nov., a pathogen causing bacterial rot of lettuce in Japan.</title>
        <authorList>
            <person name="Sawada H."/>
            <person name="Fujikawa T."/>
            <person name="Satou M."/>
        </authorList>
    </citation>
    <scope>NUCLEOTIDE SEQUENCE [LARGE SCALE GENOMIC DNA]</scope>
    <source>
        <strain evidence="1 2">MAFF 301381</strain>
    </source>
</reference>
<reference evidence="1 2" key="2">
    <citation type="journal article" date="2023" name="Plant Pathol.">
        <title>Dismantling and reorganizing Pseudomonas marginalis sensu#lato.</title>
        <authorList>
            <person name="Sawada H."/>
            <person name="Fujikawa T."/>
            <person name="Satou M."/>
        </authorList>
    </citation>
    <scope>NUCLEOTIDE SEQUENCE [LARGE SCALE GENOMIC DNA]</scope>
    <source>
        <strain evidence="1 2">MAFF 301381</strain>
    </source>
</reference>
<accession>A0A9X0Y7C3</accession>
<gene>
    <name evidence="1" type="ORF">JWR99_01305</name>
</gene>